<evidence type="ECO:0000259" key="2">
    <source>
        <dbReference type="Pfam" id="PF10400"/>
    </source>
</evidence>
<evidence type="ECO:0000313" key="4">
    <source>
        <dbReference type="Proteomes" id="UP001432222"/>
    </source>
</evidence>
<sequence>MQFEYVLLALLAGRPLSGYDLRKWVETEGQFLRSRAHHSQIYRLLGRMVADGWVAFEVDPREGRPDAKVYRLTPVGREALMEWVRSPYQPPSRFQDADFMSRFAFAAALDREAAIRLTRTELDHRRAQIARNRPRDRTVRFEDPLPELDQALAREVYEELHRYGTSAVDAWVAWLEHMLQRLEQWQPEPQALPAGEESAS</sequence>
<accession>A0ABZ1TRB4</accession>
<dbReference type="InterPro" id="IPR036388">
    <property type="entry name" value="WH-like_DNA-bd_sf"/>
</dbReference>
<feature type="domain" description="Transcription regulator PadR C-terminal" evidence="2">
    <location>
        <begin position="98"/>
        <end position="183"/>
    </location>
</feature>
<dbReference type="RefSeq" id="WP_328952611.1">
    <property type="nucleotide sequence ID" value="NZ_CP108110.1"/>
</dbReference>
<dbReference type="EMBL" id="CP108110">
    <property type="protein sequence ID" value="WUQ81536.1"/>
    <property type="molecule type" value="Genomic_DNA"/>
</dbReference>
<name>A0ABZ1TRB4_9ACTN</name>
<keyword evidence="4" id="KW-1185">Reference proteome</keyword>
<gene>
    <name evidence="3" type="ORF">OHA16_00285</name>
</gene>
<reference evidence="3" key="1">
    <citation type="submission" date="2022-10" db="EMBL/GenBank/DDBJ databases">
        <title>The complete genomes of actinobacterial strains from the NBC collection.</title>
        <authorList>
            <person name="Joergensen T.S."/>
            <person name="Alvarez Arevalo M."/>
            <person name="Sterndorff E.B."/>
            <person name="Faurdal D."/>
            <person name="Vuksanovic O."/>
            <person name="Mourched A.-S."/>
            <person name="Charusanti P."/>
            <person name="Shaw S."/>
            <person name="Blin K."/>
            <person name="Weber T."/>
        </authorList>
    </citation>
    <scope>NUCLEOTIDE SEQUENCE</scope>
    <source>
        <strain evidence="3">NBC_00222</strain>
    </source>
</reference>
<dbReference type="InterPro" id="IPR036390">
    <property type="entry name" value="WH_DNA-bd_sf"/>
</dbReference>
<organism evidence="3 4">
    <name type="scientific">Kitasatospora purpeofusca</name>
    <dbReference type="NCBI Taxonomy" id="67352"/>
    <lineage>
        <taxon>Bacteria</taxon>
        <taxon>Bacillati</taxon>
        <taxon>Actinomycetota</taxon>
        <taxon>Actinomycetes</taxon>
        <taxon>Kitasatosporales</taxon>
        <taxon>Streptomycetaceae</taxon>
        <taxon>Kitasatospora</taxon>
    </lineage>
</organism>
<dbReference type="Pfam" id="PF10400">
    <property type="entry name" value="Vir_act_alpha_C"/>
    <property type="match status" value="1"/>
</dbReference>
<dbReference type="SUPFAM" id="SSF46785">
    <property type="entry name" value="Winged helix' DNA-binding domain"/>
    <property type="match status" value="1"/>
</dbReference>
<dbReference type="Gene3D" id="1.10.10.10">
    <property type="entry name" value="Winged helix-like DNA-binding domain superfamily/Winged helix DNA-binding domain"/>
    <property type="match status" value="1"/>
</dbReference>
<dbReference type="InterPro" id="IPR018309">
    <property type="entry name" value="Tscrpt_reg_PadR_C"/>
</dbReference>
<dbReference type="PANTHER" id="PTHR43252:SF2">
    <property type="entry name" value="TRANSCRIPTION REGULATOR, PADR-LIKE FAMILY"/>
    <property type="match status" value="1"/>
</dbReference>
<dbReference type="Proteomes" id="UP001432222">
    <property type="component" value="Chromosome"/>
</dbReference>
<proteinExistence type="predicted"/>
<evidence type="ECO:0000313" key="3">
    <source>
        <dbReference type="EMBL" id="WUQ81536.1"/>
    </source>
</evidence>
<protein>
    <submittedName>
        <fullName evidence="3">PadR family transcriptional regulator</fullName>
    </submittedName>
</protein>
<dbReference type="PANTHER" id="PTHR43252">
    <property type="entry name" value="TRANSCRIPTIONAL REGULATOR YQJI"/>
    <property type="match status" value="1"/>
</dbReference>
<dbReference type="InterPro" id="IPR005149">
    <property type="entry name" value="Tscrpt_reg_PadR_N"/>
</dbReference>
<dbReference type="Pfam" id="PF03551">
    <property type="entry name" value="PadR"/>
    <property type="match status" value="1"/>
</dbReference>
<feature type="domain" description="Transcription regulator PadR N-terminal" evidence="1">
    <location>
        <begin position="7"/>
        <end position="81"/>
    </location>
</feature>
<evidence type="ECO:0000259" key="1">
    <source>
        <dbReference type="Pfam" id="PF03551"/>
    </source>
</evidence>